<dbReference type="PATRIC" id="fig|79929.8.peg.328"/>
<keyword evidence="5" id="KW-0175">Coiled coil</keyword>
<organism evidence="9 10">
    <name type="scientific">Methanothermobacter marburgensis (strain ATCC BAA-927 / DSM 2133 / JCM 14651 / NBRC 100331 / OCM 82 / Marburg)</name>
    <name type="common">Methanobacterium thermoautotrophicum</name>
    <dbReference type="NCBI Taxonomy" id="79929"/>
    <lineage>
        <taxon>Archaea</taxon>
        <taxon>Methanobacteriati</taxon>
        <taxon>Methanobacteriota</taxon>
        <taxon>Methanomada group</taxon>
        <taxon>Methanobacteria</taxon>
        <taxon>Methanobacteriales</taxon>
        <taxon>Methanobacteriaceae</taxon>
        <taxon>Methanothermobacter</taxon>
    </lineage>
</organism>
<dbReference type="RefSeq" id="WP_013295167.1">
    <property type="nucleotide sequence ID" value="NC_014408.1"/>
</dbReference>
<dbReference type="HAMAP" id="MF_00971">
    <property type="entry name" value="MutS2_archaea"/>
    <property type="match status" value="1"/>
</dbReference>
<feature type="binding site" evidence="4">
    <location>
        <begin position="460"/>
        <end position="467"/>
    </location>
    <ligand>
        <name>ATP</name>
        <dbReference type="ChEBI" id="CHEBI:30616"/>
    </ligand>
</feature>
<dbReference type="Pfam" id="PF00488">
    <property type="entry name" value="MutS_V"/>
    <property type="match status" value="1"/>
</dbReference>
<dbReference type="GeneID" id="77399121"/>
<keyword evidence="3 4" id="KW-0238">DNA-binding</keyword>
<keyword evidence="4" id="KW-0378">Hydrolase</keyword>
<evidence type="ECO:0000259" key="6">
    <source>
        <dbReference type="SMART" id="SM00278"/>
    </source>
</evidence>
<evidence type="ECO:0000256" key="4">
    <source>
        <dbReference type="HAMAP-Rule" id="MF_00971"/>
    </source>
</evidence>
<feature type="domain" description="Helix-hairpin-helix DNA-binding motif class 1" evidence="6">
    <location>
        <begin position="10"/>
        <end position="29"/>
    </location>
</feature>
<feature type="domain" description="Helix-hairpin-helix DNA-binding motif class 1" evidence="6">
    <location>
        <begin position="46"/>
        <end position="65"/>
    </location>
</feature>
<dbReference type="HOGENOM" id="CLU_026764_0_0_2"/>
<dbReference type="InterPro" id="IPR003583">
    <property type="entry name" value="Hlx-hairpin-Hlx_DNA-bd_motif"/>
</dbReference>
<evidence type="ECO:0000259" key="7">
    <source>
        <dbReference type="SMART" id="SM00533"/>
    </source>
</evidence>
<dbReference type="Proteomes" id="UP000000345">
    <property type="component" value="Chromosome"/>
</dbReference>
<keyword evidence="2 4" id="KW-0067">ATP-binding</keyword>
<dbReference type="InterPro" id="IPR007696">
    <property type="entry name" value="DNA_mismatch_repair_MutS_core"/>
</dbReference>
<name>D9PUP3_METTM</name>
<evidence type="ECO:0000313" key="10">
    <source>
        <dbReference type="Proteomes" id="UP000000345"/>
    </source>
</evidence>
<feature type="domain" description="DNA mismatch repair protein MutS core" evidence="7">
    <location>
        <begin position="82"/>
        <end position="439"/>
    </location>
</feature>
<dbReference type="SMART" id="SM00278">
    <property type="entry name" value="HhH1"/>
    <property type="match status" value="2"/>
</dbReference>
<dbReference type="SMART" id="SM00534">
    <property type="entry name" value="MUTSac"/>
    <property type="match status" value="1"/>
</dbReference>
<reference evidence="9 10" key="2">
    <citation type="journal article" date="2010" name="J. Bacteriol.">
        <title>Complete genome sequence of Methanothermobacter marburgensis, a methanoarchaeon model organism.</title>
        <authorList>
            <person name="Liesegang H."/>
            <person name="Kaster A.K."/>
            <person name="Wiezer A."/>
            <person name="Goenrich M."/>
            <person name="Wollherr A."/>
            <person name="Seedorf H."/>
            <person name="Gottschalk G."/>
            <person name="Thauer R.K."/>
        </authorList>
    </citation>
    <scope>NUCLEOTIDE SEQUENCE [LARGE SCALE GENOMIC DNA]</scope>
    <source>
        <strain evidence="10">ATCC BAA-927 / DSM 2133 / JCM 14651 / NBRC 100331 / OCM 82 / Marburg</strain>
    </source>
</reference>
<keyword evidence="10" id="KW-1185">Reference proteome</keyword>
<dbReference type="SUPFAM" id="SSF52540">
    <property type="entry name" value="P-loop containing nucleoside triphosphate hydrolases"/>
    <property type="match status" value="1"/>
</dbReference>
<dbReference type="GO" id="GO:0005524">
    <property type="term" value="F:ATP binding"/>
    <property type="evidence" value="ECO:0007669"/>
    <property type="project" value="UniProtKB-UniRule"/>
</dbReference>
<dbReference type="GeneID" id="9704045"/>
<dbReference type="GO" id="GO:0006298">
    <property type="term" value="P:mismatch repair"/>
    <property type="evidence" value="ECO:0007669"/>
    <property type="project" value="InterPro"/>
</dbReference>
<dbReference type="STRING" id="79929.MTBMA_c03390"/>
<dbReference type="InterPro" id="IPR000432">
    <property type="entry name" value="DNA_mismatch_repair_MutS_C"/>
</dbReference>
<dbReference type="Pfam" id="PF14520">
    <property type="entry name" value="HHH_5"/>
    <property type="match status" value="1"/>
</dbReference>
<dbReference type="PIRSF" id="PIRSF029254">
    <property type="entry name" value="MutS_C_archaeal"/>
    <property type="match status" value="1"/>
</dbReference>
<comment type="function">
    <text evidence="4">Has ATPase and non-specific DNA-binding activities.</text>
</comment>
<evidence type="ECO:0000256" key="2">
    <source>
        <dbReference type="ARBA" id="ARBA00022840"/>
    </source>
</evidence>
<dbReference type="GO" id="GO:0030983">
    <property type="term" value="F:mismatched DNA binding"/>
    <property type="evidence" value="ECO:0007669"/>
    <property type="project" value="InterPro"/>
</dbReference>
<evidence type="ECO:0000256" key="3">
    <source>
        <dbReference type="ARBA" id="ARBA00023125"/>
    </source>
</evidence>
<dbReference type="KEGG" id="mmg:MTBMA_c03390"/>
<dbReference type="GO" id="GO:0016787">
    <property type="term" value="F:hydrolase activity"/>
    <property type="evidence" value="ECO:0007669"/>
    <property type="project" value="UniProtKB-KW"/>
</dbReference>
<dbReference type="SMART" id="SM00533">
    <property type="entry name" value="MUTSd"/>
    <property type="match status" value="1"/>
</dbReference>
<reference key="1">
    <citation type="submission" date="2009-08" db="EMBL/GenBank/DDBJ databases">
        <title>The genome sequence of Methanothermobacter marburgensis.</title>
        <authorList>
            <person name="Kaster A."/>
            <person name="Seedorf H."/>
            <person name="Goenrich M."/>
            <person name="Wiezer A."/>
            <person name="Liesegang H."/>
            <person name="Thauer R."/>
            <person name="Gottschalk G."/>
        </authorList>
    </citation>
    <scope>NUCLEOTIDE SEQUENCE</scope>
    <source>
        <strain>Marburg</strain>
    </source>
</reference>
<evidence type="ECO:0000259" key="8">
    <source>
        <dbReference type="SMART" id="SM00534"/>
    </source>
</evidence>
<comment type="cofactor">
    <cofactor evidence="4">
        <name>a divalent metal cation</name>
        <dbReference type="ChEBI" id="CHEBI:60240"/>
    </cofactor>
</comment>
<comment type="similarity">
    <text evidence="4">Belongs to the DNA mismatch repair MutS family. Archaeal Muts2 subfamily.</text>
</comment>
<accession>D9PUP3</accession>
<sequence length="642" mass="73172">MMKSMNSVGEALTDVSGIGERLAQKIIDELGGEKELLKAVENLEIDRIASIEGISQRKAIEITSELLGNPVPSFLKTERAFQIYQEIVETISSYAHTDYARNRLTLLHPSTDTDAMRSHIEMVMESKKMVSELPVEDLRDLLKKIKRPEKARPPFNPSRAILVETREDYDHMIDMGLNRYHPVIMNPEQGELDEYELIIYVYSEGMIDLEDTFNTVMVTADSERHEIVPEDVLGYFRENTDLLRGALEIKRILGMETCLDEVLAIMDELGSLEEEEVDIDEAVNSVKAWADSELRDLIKDIDLKGEEVLALLNQGMTGKLERIFDDVLKKACEMIKRKTGVEFDPFIKSYPLKIDQQELERVKRLESASRNIRRFERRVDAASRLSELREAVENEIRELMEFDYRFALGLFAHDYGLVEPEFGDEIILRGALHLSLVGSENPQRIDYKLGNPDNVVLLTGANSGGKTTLLETLAQVTMMAQMGLPVCALEAMVRPVEEIHFISKKRSLDAGAFESFIRTFTPVTMSGSSKLILLDELEAITELDAAVKIIATFIEFIRESESIAVIVTHMAREILKYVDVRVDGIEARGLDENYNLIVDRTPRIDYLARSTPELIIRMIYEKSCDDERMVYQRILEKFQKNG</sequence>
<keyword evidence="1 4" id="KW-0547">Nucleotide-binding</keyword>
<dbReference type="PaxDb" id="79929-MTBMA_c03390"/>
<dbReference type="AlphaFoldDB" id="D9PUP3"/>
<dbReference type="SUPFAM" id="SSF47781">
    <property type="entry name" value="RuvA domain 2-like"/>
    <property type="match status" value="1"/>
</dbReference>
<dbReference type="GO" id="GO:0140664">
    <property type="term" value="F:ATP-dependent DNA damage sensor activity"/>
    <property type="evidence" value="ECO:0007669"/>
    <property type="project" value="InterPro"/>
</dbReference>
<feature type="domain" description="DNA mismatch repair proteins mutS family" evidence="8">
    <location>
        <begin position="453"/>
        <end position="641"/>
    </location>
</feature>
<evidence type="ECO:0000313" key="9">
    <source>
        <dbReference type="EMBL" id="ADL57940.1"/>
    </source>
</evidence>
<dbReference type="InterPro" id="IPR045076">
    <property type="entry name" value="MutS"/>
</dbReference>
<feature type="coiled-coil region" evidence="5">
    <location>
        <begin position="365"/>
        <end position="402"/>
    </location>
</feature>
<protein>
    <recommendedName>
        <fullName evidence="4">DNA-binding protein MutS2</fullName>
    </recommendedName>
</protein>
<evidence type="ECO:0000256" key="5">
    <source>
        <dbReference type="SAM" id="Coils"/>
    </source>
</evidence>
<dbReference type="Gene3D" id="3.40.50.300">
    <property type="entry name" value="P-loop containing nucleotide triphosphate hydrolases"/>
    <property type="match status" value="1"/>
</dbReference>
<proteinExistence type="inferred from homology"/>
<gene>
    <name evidence="9" type="primary">mutS</name>
    <name evidence="4" type="synonym">mutS2</name>
    <name evidence="9" type="ordered locus">MTBMA_c03390</name>
</gene>
<dbReference type="PANTHER" id="PTHR11361">
    <property type="entry name" value="DNA MISMATCH REPAIR PROTEIN MUTS FAMILY MEMBER"/>
    <property type="match status" value="1"/>
</dbReference>
<dbReference type="Gene3D" id="1.10.150.20">
    <property type="entry name" value="5' to 3' exonuclease, C-terminal subdomain"/>
    <property type="match status" value="1"/>
</dbReference>
<dbReference type="InterPro" id="IPR010994">
    <property type="entry name" value="RuvA_2-like"/>
</dbReference>
<dbReference type="PANTHER" id="PTHR11361:SF125">
    <property type="entry name" value="DNA-BINDING PROTEIN MUTS2"/>
    <property type="match status" value="1"/>
</dbReference>
<dbReference type="InterPro" id="IPR027417">
    <property type="entry name" value="P-loop_NTPase"/>
</dbReference>
<dbReference type="InterPro" id="IPR012401">
    <property type="entry name" value="DNA-bd_MutS2_arc"/>
</dbReference>
<dbReference type="EMBL" id="CP001710">
    <property type="protein sequence ID" value="ADL57940.1"/>
    <property type="molecule type" value="Genomic_DNA"/>
</dbReference>
<dbReference type="OrthoDB" id="15514at2157"/>
<evidence type="ECO:0000256" key="1">
    <source>
        <dbReference type="ARBA" id="ARBA00022741"/>
    </source>
</evidence>